<dbReference type="Pfam" id="PF01765">
    <property type="entry name" value="RRF"/>
    <property type="match status" value="1"/>
</dbReference>
<comment type="subcellular location">
    <subcellularLocation>
        <location evidence="3">Cytoplasm</location>
    </subcellularLocation>
</comment>
<proteinExistence type="inferred from homology"/>
<accession>A0ABS3APG2</accession>
<keyword evidence="6" id="KW-1185">Reference proteome</keyword>
<sequence>MDVLKETEQKMKDAIDHLKNELKNIRTGRANSAILDGVMIEVYGTQMRLPDIANVTVPESRQLLITPYDANNTAVIGNTLMKGNLNLQPVVDGNVVRINIPPMDETVRKDMTKIVKKKSEESRVSIRNTRRDSNELVRKQKSDSEISEDIMKKLEKGIQNLTDTYCKNADELSEKKEKEVMEV</sequence>
<dbReference type="InterPro" id="IPR036191">
    <property type="entry name" value="RRF_sf"/>
</dbReference>
<dbReference type="InterPro" id="IPR002661">
    <property type="entry name" value="Ribosome_recyc_fac"/>
</dbReference>
<dbReference type="Gene3D" id="3.30.1360.40">
    <property type="match status" value="1"/>
</dbReference>
<evidence type="ECO:0000313" key="5">
    <source>
        <dbReference type="EMBL" id="MBN4066535.1"/>
    </source>
</evidence>
<gene>
    <name evidence="3 5" type="primary">frr</name>
    <name evidence="5" type="ORF">JYU14_00425</name>
</gene>
<evidence type="ECO:0000313" key="6">
    <source>
        <dbReference type="Proteomes" id="UP000722121"/>
    </source>
</evidence>
<dbReference type="PANTHER" id="PTHR20982:SF3">
    <property type="entry name" value="MITOCHONDRIAL RIBOSOME RECYCLING FACTOR PSEUDO 1"/>
    <property type="match status" value="1"/>
</dbReference>
<reference evidence="5 6" key="1">
    <citation type="submission" date="2021-02" db="EMBL/GenBank/DDBJ databases">
        <title>Activity-based single-cell genomes from oceanic crustal fluid captures similar information to metagenomic and metatranscriptomic surveys with orders of magnitude less sampling.</title>
        <authorList>
            <person name="D'Angelo T.S."/>
            <person name="Orcutt B.N."/>
        </authorList>
    </citation>
    <scope>NUCLEOTIDE SEQUENCE [LARGE SCALE GENOMIC DNA]</scope>
    <source>
        <strain evidence="5">AH-315-G07</strain>
    </source>
</reference>
<dbReference type="Gene3D" id="1.10.132.20">
    <property type="entry name" value="Ribosome-recycling factor"/>
    <property type="match status" value="1"/>
</dbReference>
<evidence type="ECO:0000256" key="2">
    <source>
        <dbReference type="ARBA" id="ARBA00022917"/>
    </source>
</evidence>
<organism evidence="5 6">
    <name type="scientific">Simkania negevensis</name>
    <dbReference type="NCBI Taxonomy" id="83561"/>
    <lineage>
        <taxon>Bacteria</taxon>
        <taxon>Pseudomonadati</taxon>
        <taxon>Chlamydiota</taxon>
        <taxon>Chlamydiia</taxon>
        <taxon>Parachlamydiales</taxon>
        <taxon>Simkaniaceae</taxon>
        <taxon>Simkania</taxon>
    </lineage>
</organism>
<feature type="domain" description="Ribosome recycling factor" evidence="4">
    <location>
        <begin position="18"/>
        <end position="181"/>
    </location>
</feature>
<dbReference type="PANTHER" id="PTHR20982">
    <property type="entry name" value="RIBOSOME RECYCLING FACTOR"/>
    <property type="match status" value="1"/>
</dbReference>
<comment type="caution">
    <text evidence="5">The sequence shown here is derived from an EMBL/GenBank/DDBJ whole genome shotgun (WGS) entry which is preliminary data.</text>
</comment>
<comment type="function">
    <text evidence="3">Responsible for the release of ribosomes from messenger RNA at the termination of protein biosynthesis. May increase the efficiency of translation by recycling ribosomes from one round of translation to another.</text>
</comment>
<dbReference type="HAMAP" id="MF_00040">
    <property type="entry name" value="RRF"/>
    <property type="match status" value="1"/>
</dbReference>
<dbReference type="InterPro" id="IPR023584">
    <property type="entry name" value="Ribosome_recyc_fac_dom"/>
</dbReference>
<dbReference type="SUPFAM" id="SSF55194">
    <property type="entry name" value="Ribosome recycling factor, RRF"/>
    <property type="match status" value="1"/>
</dbReference>
<dbReference type="CDD" id="cd00520">
    <property type="entry name" value="RRF"/>
    <property type="match status" value="1"/>
</dbReference>
<keyword evidence="3" id="KW-0963">Cytoplasm</keyword>
<evidence type="ECO:0000259" key="4">
    <source>
        <dbReference type="Pfam" id="PF01765"/>
    </source>
</evidence>
<protein>
    <recommendedName>
        <fullName evidence="3">Ribosome-recycling factor</fullName>
        <shortName evidence="3">RRF</shortName>
    </recommendedName>
    <alternativeName>
        <fullName evidence="3">Ribosome-releasing factor</fullName>
    </alternativeName>
</protein>
<name>A0ABS3APG2_9BACT</name>
<evidence type="ECO:0000256" key="3">
    <source>
        <dbReference type="HAMAP-Rule" id="MF_00040"/>
    </source>
</evidence>
<dbReference type="Proteomes" id="UP000722121">
    <property type="component" value="Unassembled WGS sequence"/>
</dbReference>
<comment type="similarity">
    <text evidence="1 3">Belongs to the RRF family.</text>
</comment>
<evidence type="ECO:0000256" key="1">
    <source>
        <dbReference type="ARBA" id="ARBA00005912"/>
    </source>
</evidence>
<dbReference type="EMBL" id="JAFITR010000005">
    <property type="protein sequence ID" value="MBN4066535.1"/>
    <property type="molecule type" value="Genomic_DNA"/>
</dbReference>
<keyword evidence="2 3" id="KW-0648">Protein biosynthesis</keyword>
<dbReference type="NCBIfam" id="TIGR00496">
    <property type="entry name" value="frr"/>
    <property type="match status" value="1"/>
</dbReference>